<evidence type="ECO:0000256" key="4">
    <source>
        <dbReference type="ARBA" id="ARBA00023033"/>
    </source>
</evidence>
<evidence type="ECO:0000256" key="1">
    <source>
        <dbReference type="ARBA" id="ARBA00022630"/>
    </source>
</evidence>
<evidence type="ECO:0000313" key="6">
    <source>
        <dbReference type="EMBL" id="NVN10491.1"/>
    </source>
</evidence>
<gene>
    <name evidence="6" type="ORF">HUK84_04915</name>
</gene>
<dbReference type="SUPFAM" id="SSF51905">
    <property type="entry name" value="FAD/NAD(P)-binding domain"/>
    <property type="match status" value="1"/>
</dbReference>
<accession>A0A7Y7IUB9</accession>
<feature type="domain" description="FAD-binding" evidence="5">
    <location>
        <begin position="22"/>
        <end position="76"/>
    </location>
</feature>
<protein>
    <submittedName>
        <fullName evidence="6">FAD-dependent monooxygenase</fullName>
    </submittedName>
</protein>
<dbReference type="Gene3D" id="3.50.50.60">
    <property type="entry name" value="FAD/NAD(P)-binding domain"/>
    <property type="match status" value="1"/>
</dbReference>
<keyword evidence="1" id="KW-0285">Flavoprotein</keyword>
<dbReference type="GO" id="GO:0004497">
    <property type="term" value="F:monooxygenase activity"/>
    <property type="evidence" value="ECO:0007669"/>
    <property type="project" value="UniProtKB-KW"/>
</dbReference>
<name>A0A7Y7IUB9_9PROT</name>
<evidence type="ECO:0000313" key="7">
    <source>
        <dbReference type="Proteomes" id="UP000534870"/>
    </source>
</evidence>
<dbReference type="Pfam" id="PF01494">
    <property type="entry name" value="FAD_binding_3"/>
    <property type="match status" value="1"/>
</dbReference>
<evidence type="ECO:0000256" key="2">
    <source>
        <dbReference type="ARBA" id="ARBA00022827"/>
    </source>
</evidence>
<keyword evidence="2" id="KW-0274">FAD</keyword>
<keyword evidence="3" id="KW-0560">Oxidoreductase</keyword>
<keyword evidence="4 6" id="KW-0503">Monooxygenase</keyword>
<sequence length="107" mass="11352">MPPGHIPHLYRWITAGNAWPGVTLLGDAAHLMSPFAGQGANLAMFDAAELARAIVADPDDGDAALAAYERELFCRSKRVAVASARNPDQFFGTDAPQSVVDLFSNPA</sequence>
<dbReference type="InterPro" id="IPR036188">
    <property type="entry name" value="FAD/NAD-bd_sf"/>
</dbReference>
<evidence type="ECO:0000256" key="3">
    <source>
        <dbReference type="ARBA" id="ARBA00023002"/>
    </source>
</evidence>
<dbReference type="AlphaFoldDB" id="A0A7Y7IUB9"/>
<dbReference type="InterPro" id="IPR002938">
    <property type="entry name" value="FAD-bd"/>
</dbReference>
<evidence type="ECO:0000259" key="5">
    <source>
        <dbReference type="Pfam" id="PF01494"/>
    </source>
</evidence>
<dbReference type="PANTHER" id="PTHR46972">
    <property type="entry name" value="MONOOXYGENASE ASQM-RELATED"/>
    <property type="match status" value="1"/>
</dbReference>
<proteinExistence type="predicted"/>
<dbReference type="Proteomes" id="UP000534870">
    <property type="component" value="Unassembled WGS sequence"/>
</dbReference>
<dbReference type="PRINTS" id="PR00420">
    <property type="entry name" value="RNGMNOXGNASE"/>
</dbReference>
<dbReference type="GO" id="GO:0071949">
    <property type="term" value="F:FAD binding"/>
    <property type="evidence" value="ECO:0007669"/>
    <property type="project" value="InterPro"/>
</dbReference>
<dbReference type="EMBL" id="JABXXP010000044">
    <property type="protein sequence ID" value="NVN10491.1"/>
    <property type="molecule type" value="Genomic_DNA"/>
</dbReference>
<organism evidence="6 7">
    <name type="scientific">Nguyenibacter vanlangensis</name>
    <dbReference type="NCBI Taxonomy" id="1216886"/>
    <lineage>
        <taxon>Bacteria</taxon>
        <taxon>Pseudomonadati</taxon>
        <taxon>Pseudomonadota</taxon>
        <taxon>Alphaproteobacteria</taxon>
        <taxon>Acetobacterales</taxon>
        <taxon>Acetobacteraceae</taxon>
        <taxon>Nguyenibacter</taxon>
    </lineage>
</organism>
<dbReference type="PANTHER" id="PTHR46972:SF1">
    <property type="entry name" value="FAD DEPENDENT OXIDOREDUCTASE DOMAIN-CONTAINING PROTEIN"/>
    <property type="match status" value="1"/>
</dbReference>
<reference evidence="6 7" key="1">
    <citation type="submission" date="2020-06" db="EMBL/GenBank/DDBJ databases">
        <title>Description of novel acetic acid bacteria.</title>
        <authorList>
            <person name="Sombolestani A."/>
        </authorList>
    </citation>
    <scope>NUCLEOTIDE SEQUENCE [LARGE SCALE GENOMIC DNA]</scope>
    <source>
        <strain evidence="6 7">LMG 31431</strain>
    </source>
</reference>
<comment type="caution">
    <text evidence="6">The sequence shown here is derived from an EMBL/GenBank/DDBJ whole genome shotgun (WGS) entry which is preliminary data.</text>
</comment>